<gene>
    <name evidence="2" type="ORF">OS493_027639</name>
</gene>
<keyword evidence="3" id="KW-1185">Reference proteome</keyword>
<reference evidence="2" key="1">
    <citation type="submission" date="2023-01" db="EMBL/GenBank/DDBJ databases">
        <title>Genome assembly of the deep-sea coral Lophelia pertusa.</title>
        <authorList>
            <person name="Herrera S."/>
            <person name="Cordes E."/>
        </authorList>
    </citation>
    <scope>NUCLEOTIDE SEQUENCE</scope>
    <source>
        <strain evidence="2">USNM1676648</strain>
        <tissue evidence="2">Polyp</tissue>
    </source>
</reference>
<protein>
    <submittedName>
        <fullName evidence="2">Uncharacterized protein</fullName>
    </submittedName>
</protein>
<evidence type="ECO:0000256" key="1">
    <source>
        <dbReference type="SAM" id="MobiDB-lite"/>
    </source>
</evidence>
<comment type="caution">
    <text evidence="2">The sequence shown here is derived from an EMBL/GenBank/DDBJ whole genome shotgun (WGS) entry which is preliminary data.</text>
</comment>
<feature type="compositionally biased region" description="Polar residues" evidence="1">
    <location>
        <begin position="10"/>
        <end position="20"/>
    </location>
</feature>
<dbReference type="EMBL" id="MU825898">
    <property type="protein sequence ID" value="KAJ7383478.1"/>
    <property type="molecule type" value="Genomic_DNA"/>
</dbReference>
<dbReference type="Proteomes" id="UP001163046">
    <property type="component" value="Unassembled WGS sequence"/>
</dbReference>
<evidence type="ECO:0000313" key="2">
    <source>
        <dbReference type="EMBL" id="KAJ7383478.1"/>
    </source>
</evidence>
<feature type="region of interest" description="Disordered" evidence="1">
    <location>
        <begin position="1"/>
        <end position="22"/>
    </location>
</feature>
<sequence length="62" mass="6787">MAALFRGSFETEQANGNESMTVVDLEDLEDEEESGVVSPSELTKINFRSLIGHTDEVTAVIQ</sequence>
<proteinExistence type="predicted"/>
<accession>A0A9W9ZKN2</accession>
<organism evidence="2 3">
    <name type="scientific">Desmophyllum pertusum</name>
    <dbReference type="NCBI Taxonomy" id="174260"/>
    <lineage>
        <taxon>Eukaryota</taxon>
        <taxon>Metazoa</taxon>
        <taxon>Cnidaria</taxon>
        <taxon>Anthozoa</taxon>
        <taxon>Hexacorallia</taxon>
        <taxon>Scleractinia</taxon>
        <taxon>Caryophylliina</taxon>
        <taxon>Caryophylliidae</taxon>
        <taxon>Desmophyllum</taxon>
    </lineage>
</organism>
<evidence type="ECO:0000313" key="3">
    <source>
        <dbReference type="Proteomes" id="UP001163046"/>
    </source>
</evidence>
<name>A0A9W9ZKN2_9CNID</name>
<dbReference type="AlphaFoldDB" id="A0A9W9ZKN2"/>